<reference evidence="1" key="1">
    <citation type="submission" date="2024-05" db="EMBL/GenBank/DDBJ databases">
        <title>Whole genome shotgun sequence of Streptomyces hydrogenans NBRC 13475.</title>
        <authorList>
            <person name="Komaki H."/>
            <person name="Tamura T."/>
        </authorList>
    </citation>
    <scope>NUCLEOTIDE SEQUENCE</scope>
    <source>
        <strain evidence="1">NBRC 13475</strain>
    </source>
</reference>
<dbReference type="EMBL" id="BNDW01000019">
    <property type="protein sequence ID" value="GHI22510.1"/>
    <property type="molecule type" value="Genomic_DNA"/>
</dbReference>
<dbReference type="RefSeq" id="WP_199813080.1">
    <property type="nucleotide sequence ID" value="NZ_BNBS01000161.1"/>
</dbReference>
<organism evidence="1 2">
    <name type="scientific">Streptomyces hydrogenans</name>
    <dbReference type="NCBI Taxonomy" id="1873719"/>
    <lineage>
        <taxon>Bacteria</taxon>
        <taxon>Bacillati</taxon>
        <taxon>Actinomycetota</taxon>
        <taxon>Actinomycetes</taxon>
        <taxon>Kitasatosporales</taxon>
        <taxon>Streptomycetaceae</taxon>
        <taxon>Streptomyces</taxon>
    </lineage>
</organism>
<name>A0ABQ3PBW1_9ACTN</name>
<accession>A0ABQ3PBW1</accession>
<dbReference type="Proteomes" id="UP001052739">
    <property type="component" value="Unassembled WGS sequence"/>
</dbReference>
<gene>
    <name evidence="1" type="ORF">Shyd_38810</name>
</gene>
<proteinExistence type="predicted"/>
<evidence type="ECO:0000313" key="1">
    <source>
        <dbReference type="EMBL" id="GHI22510.1"/>
    </source>
</evidence>
<evidence type="ECO:0000313" key="2">
    <source>
        <dbReference type="Proteomes" id="UP001052739"/>
    </source>
</evidence>
<comment type="caution">
    <text evidence="1">The sequence shown here is derived from an EMBL/GenBank/DDBJ whole genome shotgun (WGS) entry which is preliminary data.</text>
</comment>
<protein>
    <submittedName>
        <fullName evidence="1">Uncharacterized protein</fullName>
    </submittedName>
</protein>
<keyword evidence="2" id="KW-1185">Reference proteome</keyword>
<sequence>MRDDESFLTPTEALVHGGRAVVSADDGTVVGLILDTLGKGRTATFYVTPEQAQSVMRLFWTPRRIKEIGYERVSQEERTRIETELDVKDMGPWFSNRVTCPCGGVYGAFEFVEQGLRQHGPEWIGAVLSLRDAAVLRINPTQDAFCPDCGLILPAGHWYGMYALDGTLIYGCCSGEIPILT</sequence>